<keyword evidence="2" id="KW-1185">Reference proteome</keyword>
<accession>A0ABR0IU09</accession>
<protein>
    <recommendedName>
        <fullName evidence="3">Phytase-like domain-containing protein</fullName>
    </recommendedName>
</protein>
<feature type="non-terminal residue" evidence="1">
    <location>
        <position position="156"/>
    </location>
</feature>
<dbReference type="EMBL" id="JAVRRA010028484">
    <property type="protein sequence ID" value="KAK5038727.1"/>
    <property type="molecule type" value="Genomic_DNA"/>
</dbReference>
<organism evidence="1 2">
    <name type="scientific">Cryomyces antarcticus</name>
    <dbReference type="NCBI Taxonomy" id="329879"/>
    <lineage>
        <taxon>Eukaryota</taxon>
        <taxon>Fungi</taxon>
        <taxon>Dikarya</taxon>
        <taxon>Ascomycota</taxon>
        <taxon>Pezizomycotina</taxon>
        <taxon>Dothideomycetes</taxon>
        <taxon>Dothideomycetes incertae sedis</taxon>
        <taxon>Cryomyces</taxon>
    </lineage>
</organism>
<reference evidence="1 2" key="1">
    <citation type="submission" date="2023-08" db="EMBL/GenBank/DDBJ databases">
        <title>Black Yeasts Isolated from many extreme environments.</title>
        <authorList>
            <person name="Coleine C."/>
            <person name="Stajich J.E."/>
            <person name="Selbmann L."/>
        </authorList>
    </citation>
    <scope>NUCLEOTIDE SEQUENCE [LARGE SCALE GENOMIC DNA]</scope>
    <source>
        <strain evidence="1 2">CCFEE 536</strain>
    </source>
</reference>
<comment type="caution">
    <text evidence="1">The sequence shown here is derived from an EMBL/GenBank/DDBJ whole genome shotgun (WGS) entry which is preliminary data.</text>
</comment>
<evidence type="ECO:0008006" key="3">
    <source>
        <dbReference type="Google" id="ProtNLM"/>
    </source>
</evidence>
<dbReference type="Proteomes" id="UP001357485">
    <property type="component" value="Unassembled WGS sequence"/>
</dbReference>
<evidence type="ECO:0000313" key="2">
    <source>
        <dbReference type="Proteomes" id="UP001357485"/>
    </source>
</evidence>
<gene>
    <name evidence="1" type="ORF">LTR16_011893</name>
</gene>
<proteinExistence type="predicted"/>
<feature type="non-terminal residue" evidence="1">
    <location>
        <position position="1"/>
    </location>
</feature>
<sequence>TLAEAVVNLGVDPTTGKVSAIDYFQPYDYVNMDGGDQDFGSGGIALLDPTVFKGTGVSRIGVTSGKNGKIYILNADNLGGYKQGPGQTDLVLQTITTNHAVFGGVGSYPLEGGYIYSTPVGYPTSAYKLGFNGAGQPVFTFAGATPEVSAGRVGGG</sequence>
<evidence type="ECO:0000313" key="1">
    <source>
        <dbReference type="EMBL" id="KAK5038727.1"/>
    </source>
</evidence>
<name>A0ABR0IU09_9PEZI</name>